<feature type="region of interest" description="Disordered" evidence="1">
    <location>
        <begin position="1"/>
        <end position="21"/>
    </location>
</feature>
<accession>A0A1F6PCP9</accession>
<comment type="caution">
    <text evidence="2">The sequence shown here is derived from an EMBL/GenBank/DDBJ whole genome shotgun (WGS) entry which is preliminary data.</text>
</comment>
<evidence type="ECO:0000256" key="1">
    <source>
        <dbReference type="SAM" id="MobiDB-lite"/>
    </source>
</evidence>
<dbReference type="AlphaFoldDB" id="A0A1F6PCP9"/>
<feature type="compositionally biased region" description="Gly residues" evidence="1">
    <location>
        <begin position="1"/>
        <end position="12"/>
    </location>
</feature>
<evidence type="ECO:0000313" key="3">
    <source>
        <dbReference type="Proteomes" id="UP000178254"/>
    </source>
</evidence>
<sequence>MGISSGSGGGRGFDPDNLPVPTDVLRDYQKPDYSHLNAVDLKARMRVVERIGDFSPILDLYRAEVDAWRRYADTLGYFEDLAWMVPPGLTLDGAIKAGLFTKNPEKKGGIQTGEEMLALVQEPPTTDSIVLWIPQMIDNSDSKDVATQQRMIGGLTQQVGLPAGRTPSFGSATLLTNLILGYRRETGNMEENMPPKGKFVRTDTLDKDGHRVCIGGGSGNGNIWFVGDRDDQATFGLGCYMTLTLPRPKI</sequence>
<protein>
    <submittedName>
        <fullName evidence="2">Uncharacterized protein</fullName>
    </submittedName>
</protein>
<dbReference type="EMBL" id="MFRE01000015">
    <property type="protein sequence ID" value="OGH93929.1"/>
    <property type="molecule type" value="Genomic_DNA"/>
</dbReference>
<proteinExistence type="predicted"/>
<dbReference type="Proteomes" id="UP000178254">
    <property type="component" value="Unassembled WGS sequence"/>
</dbReference>
<gene>
    <name evidence="2" type="ORF">A2538_03630</name>
</gene>
<dbReference type="STRING" id="1798709.A2538_03630"/>
<evidence type="ECO:0000313" key="2">
    <source>
        <dbReference type="EMBL" id="OGH93929.1"/>
    </source>
</evidence>
<reference evidence="2 3" key="1">
    <citation type="journal article" date="2016" name="Nat. Commun.">
        <title>Thousands of microbial genomes shed light on interconnected biogeochemical processes in an aquifer system.</title>
        <authorList>
            <person name="Anantharaman K."/>
            <person name="Brown C.T."/>
            <person name="Hug L.A."/>
            <person name="Sharon I."/>
            <person name="Castelle C.J."/>
            <person name="Probst A.J."/>
            <person name="Thomas B.C."/>
            <person name="Singh A."/>
            <person name="Wilkins M.J."/>
            <person name="Karaoz U."/>
            <person name="Brodie E.L."/>
            <person name="Williams K.H."/>
            <person name="Hubbard S.S."/>
            <person name="Banfield J.F."/>
        </authorList>
    </citation>
    <scope>NUCLEOTIDE SEQUENCE [LARGE SCALE GENOMIC DNA]</scope>
</reference>
<name>A0A1F6PCP9_9BACT</name>
<organism evidence="2 3">
    <name type="scientific">Candidatus Magasanikbacteria bacterium RIFOXYD2_FULL_41_14</name>
    <dbReference type="NCBI Taxonomy" id="1798709"/>
    <lineage>
        <taxon>Bacteria</taxon>
        <taxon>Candidatus Magasanikiibacteriota</taxon>
    </lineage>
</organism>